<evidence type="ECO:0000313" key="2">
    <source>
        <dbReference type="EMBL" id="EIM56673.1"/>
    </source>
</evidence>
<sequence length="219" mass="24869">MQRCNRCKMDIQGYKKSCPLCGGALTGEGEEPAYPTIKRKIMTRALVVRISAFVTIAFIVIMMLLNSATNGKIEWIPLAVISSLVCFADICLTVYFRSNPIKTVTWQMIVGMILSVLVDYYTGWHGWSVIWVLPCVFVVMLITTLSIGFGLRMSLRDFVLYLLLETLLSLIQIPLIKTGINRFPMPAMWGEAAVILFFVGIVLFRWRDFKSASDRYFNI</sequence>
<evidence type="ECO:0008006" key="4">
    <source>
        <dbReference type="Google" id="ProtNLM"/>
    </source>
</evidence>
<feature type="transmembrane region" description="Helical" evidence="1">
    <location>
        <begin position="103"/>
        <end position="123"/>
    </location>
</feature>
<gene>
    <name evidence="2" type="ORF">EubceDRAFT1_0839</name>
</gene>
<dbReference type="OrthoDB" id="2164897at2"/>
<feature type="transmembrane region" description="Helical" evidence="1">
    <location>
        <begin position="129"/>
        <end position="151"/>
    </location>
</feature>
<dbReference type="HOGENOM" id="CLU_074820_1_0_9"/>
<organism evidence="2 3">
    <name type="scientific">Eubacterium cellulosolvens (strain ATCC 43171 / JCM 9499 / 6)</name>
    <name type="common">Cillobacterium cellulosolvens</name>
    <dbReference type="NCBI Taxonomy" id="633697"/>
    <lineage>
        <taxon>Bacteria</taxon>
        <taxon>Bacillati</taxon>
        <taxon>Bacillota</taxon>
        <taxon>Clostridia</taxon>
        <taxon>Eubacteriales</taxon>
        <taxon>Eubacteriaceae</taxon>
        <taxon>Eubacterium</taxon>
    </lineage>
</organism>
<name>I5ASA0_EUBC6</name>
<evidence type="ECO:0000313" key="3">
    <source>
        <dbReference type="Proteomes" id="UP000005753"/>
    </source>
</evidence>
<accession>I5ASA0</accession>
<dbReference type="AlphaFoldDB" id="I5ASA0"/>
<keyword evidence="1" id="KW-0812">Transmembrane</keyword>
<feature type="transmembrane region" description="Helical" evidence="1">
    <location>
        <begin position="188"/>
        <end position="206"/>
    </location>
</feature>
<reference evidence="2 3" key="1">
    <citation type="submission" date="2010-08" db="EMBL/GenBank/DDBJ databases">
        <authorList>
            <consortium name="US DOE Joint Genome Institute (JGI-PGF)"/>
            <person name="Lucas S."/>
            <person name="Copeland A."/>
            <person name="Lapidus A."/>
            <person name="Cheng J.-F."/>
            <person name="Bruce D."/>
            <person name="Goodwin L."/>
            <person name="Pitluck S."/>
            <person name="Land M.L."/>
            <person name="Hauser L."/>
            <person name="Chang Y.-J."/>
            <person name="Anderson I.J."/>
            <person name="Johnson E."/>
            <person name="Mulhopadhyay B."/>
            <person name="Kyrpides N."/>
            <person name="Woyke T.J."/>
        </authorList>
    </citation>
    <scope>NUCLEOTIDE SEQUENCE [LARGE SCALE GENOMIC DNA]</scope>
    <source>
        <strain evidence="2 3">6</strain>
    </source>
</reference>
<feature type="transmembrane region" description="Helical" evidence="1">
    <location>
        <begin position="158"/>
        <end position="176"/>
    </location>
</feature>
<keyword evidence="3" id="KW-1185">Reference proteome</keyword>
<feature type="transmembrane region" description="Helical" evidence="1">
    <location>
        <begin position="46"/>
        <end position="69"/>
    </location>
</feature>
<keyword evidence="1" id="KW-1133">Transmembrane helix</keyword>
<proteinExistence type="predicted"/>
<dbReference type="EMBL" id="CM001487">
    <property type="protein sequence ID" value="EIM56673.1"/>
    <property type="molecule type" value="Genomic_DNA"/>
</dbReference>
<evidence type="ECO:0000256" key="1">
    <source>
        <dbReference type="SAM" id="Phobius"/>
    </source>
</evidence>
<dbReference type="Proteomes" id="UP000005753">
    <property type="component" value="Chromosome"/>
</dbReference>
<dbReference type="Pfam" id="PF19845">
    <property type="entry name" value="DUF6320"/>
    <property type="match status" value="1"/>
</dbReference>
<reference evidence="2 3" key="2">
    <citation type="submission" date="2012-02" db="EMBL/GenBank/DDBJ databases">
        <title>Improved High-Quality Draft sequence of Eubacterium cellulosolvens 6.</title>
        <authorList>
            <consortium name="US DOE Joint Genome Institute"/>
            <person name="Lucas S."/>
            <person name="Han J."/>
            <person name="Lapidus A."/>
            <person name="Cheng J.-F."/>
            <person name="Goodwin L."/>
            <person name="Pitluck S."/>
            <person name="Peters L."/>
            <person name="Mikhailova N."/>
            <person name="Gu W."/>
            <person name="Detter J.C."/>
            <person name="Han C."/>
            <person name="Tapia R."/>
            <person name="Land M."/>
            <person name="Hauser L."/>
            <person name="Kyrpides N."/>
            <person name="Ivanova N."/>
            <person name="Pagani I."/>
            <person name="Johnson E."/>
            <person name="Mukhopadhyay B."/>
            <person name="Anderson I."/>
            <person name="Woyke T."/>
        </authorList>
    </citation>
    <scope>NUCLEOTIDE SEQUENCE [LARGE SCALE GENOMIC DNA]</scope>
    <source>
        <strain evidence="2 3">6</strain>
    </source>
</reference>
<dbReference type="InterPro" id="IPR046283">
    <property type="entry name" value="DUF6320"/>
</dbReference>
<protein>
    <recommendedName>
        <fullName evidence="4">Zinc ribbon domain-containing protein</fullName>
    </recommendedName>
</protein>
<feature type="transmembrane region" description="Helical" evidence="1">
    <location>
        <begin position="75"/>
        <end position="96"/>
    </location>
</feature>
<keyword evidence="1" id="KW-0472">Membrane</keyword>
<dbReference type="STRING" id="633697.EubceDRAFT1_0839"/>
<dbReference type="eggNOG" id="ENOG5031W4P">
    <property type="taxonomic scope" value="Bacteria"/>
</dbReference>